<keyword evidence="3" id="KW-1185">Reference proteome</keyword>
<reference evidence="2 3" key="1">
    <citation type="submission" date="2019-02" db="EMBL/GenBank/DDBJ databases">
        <title>Deep-cultivation of Planctomycetes and their phenomic and genomic characterization uncovers novel biology.</title>
        <authorList>
            <person name="Wiegand S."/>
            <person name="Jogler M."/>
            <person name="Boedeker C."/>
            <person name="Pinto D."/>
            <person name="Vollmers J."/>
            <person name="Rivas-Marin E."/>
            <person name="Kohn T."/>
            <person name="Peeters S.H."/>
            <person name="Heuer A."/>
            <person name="Rast P."/>
            <person name="Oberbeckmann S."/>
            <person name="Bunk B."/>
            <person name="Jeske O."/>
            <person name="Meyerdierks A."/>
            <person name="Storesund J.E."/>
            <person name="Kallscheuer N."/>
            <person name="Luecker S."/>
            <person name="Lage O.M."/>
            <person name="Pohl T."/>
            <person name="Merkel B.J."/>
            <person name="Hornburger P."/>
            <person name="Mueller R.-W."/>
            <person name="Bruemmer F."/>
            <person name="Labrenz M."/>
            <person name="Spormann A.M."/>
            <person name="Op den Camp H."/>
            <person name="Overmann J."/>
            <person name="Amann R."/>
            <person name="Jetten M.S.M."/>
            <person name="Mascher T."/>
            <person name="Medema M.H."/>
            <person name="Devos D.P."/>
            <person name="Kaster A.-K."/>
            <person name="Ovreas L."/>
            <person name="Rohde M."/>
            <person name="Galperin M.Y."/>
            <person name="Jogler C."/>
        </authorList>
    </citation>
    <scope>NUCLEOTIDE SEQUENCE [LARGE SCALE GENOMIC DNA]</scope>
    <source>
        <strain evidence="2 3">Mal52</strain>
    </source>
</reference>
<accession>A0A517ZSB6</accession>
<dbReference type="KEGG" id="sdyn:Mal52_38850"/>
<dbReference type="Proteomes" id="UP000319383">
    <property type="component" value="Chromosome"/>
</dbReference>
<protein>
    <submittedName>
        <fullName evidence="2">NPCBM/NEW2 domain protein</fullName>
    </submittedName>
</protein>
<sequence length="387" mass="42586">MSVWFLLTAAVLLQQPQVELQTLEGAPQIGSLSQLTADGAVITTGEGGATVSAEDLLEIRFPGRKPILPSRDSIHVTLTDGSHFACKSFALASQRAQPTIEGLEPFSFSSRSLATIRLAPAEGAIAELWSDMQKRDFETDALIIRKGDILDYLTGVIGDIDDKTVKFLIDNDELELPREKVFGLIFYHRTPRKTRSACGISLTDGGLLLARSVELMESKLNARLSVGGSLELPLSKITSLDFSNGKVVYLANMEPRDVQYVPYFDITWTYRRNSNLDGGPIRLDGKTYSKGLSIHSRTTLKYRLRGDYRRFRAVMGIDQIVEGRGNVKVVISADDNVLLETTVKGTDKPQPLDLDVSGARDLTILVDFGEDLDIADHLDLADARVTK</sequence>
<dbReference type="InterPro" id="IPR038637">
    <property type="entry name" value="NPCBM_sf"/>
</dbReference>
<dbReference type="Pfam" id="PF08305">
    <property type="entry name" value="NPCBM"/>
    <property type="match status" value="1"/>
</dbReference>
<evidence type="ECO:0000259" key="1">
    <source>
        <dbReference type="SMART" id="SM00776"/>
    </source>
</evidence>
<name>A0A517ZSB6_9PLAN</name>
<evidence type="ECO:0000313" key="3">
    <source>
        <dbReference type="Proteomes" id="UP000319383"/>
    </source>
</evidence>
<organism evidence="2 3">
    <name type="scientific">Symmachiella dynata</name>
    <dbReference type="NCBI Taxonomy" id="2527995"/>
    <lineage>
        <taxon>Bacteria</taxon>
        <taxon>Pseudomonadati</taxon>
        <taxon>Planctomycetota</taxon>
        <taxon>Planctomycetia</taxon>
        <taxon>Planctomycetales</taxon>
        <taxon>Planctomycetaceae</taxon>
        <taxon>Symmachiella</taxon>
    </lineage>
</organism>
<dbReference type="RefSeq" id="WP_145377770.1">
    <property type="nucleotide sequence ID" value="NZ_CP036276.1"/>
</dbReference>
<dbReference type="SMART" id="SM00776">
    <property type="entry name" value="NPCBM"/>
    <property type="match status" value="1"/>
</dbReference>
<proteinExistence type="predicted"/>
<dbReference type="Gene3D" id="2.60.120.1060">
    <property type="entry name" value="NPCBM/NEW2 domain"/>
    <property type="match status" value="1"/>
</dbReference>
<evidence type="ECO:0000313" key="2">
    <source>
        <dbReference type="EMBL" id="QDU45391.1"/>
    </source>
</evidence>
<dbReference type="AlphaFoldDB" id="A0A517ZSB6"/>
<dbReference type="InterPro" id="IPR008979">
    <property type="entry name" value="Galactose-bd-like_sf"/>
</dbReference>
<gene>
    <name evidence="2" type="ORF">Mal52_38850</name>
</gene>
<dbReference type="EMBL" id="CP036276">
    <property type="protein sequence ID" value="QDU45391.1"/>
    <property type="molecule type" value="Genomic_DNA"/>
</dbReference>
<dbReference type="InterPro" id="IPR013222">
    <property type="entry name" value="Glyco_hyd_98_carb-bd"/>
</dbReference>
<feature type="domain" description="Glycosyl hydrolase family 98 putative carbohydrate-binding module" evidence="1">
    <location>
        <begin position="244"/>
        <end position="387"/>
    </location>
</feature>
<dbReference type="SUPFAM" id="SSF49785">
    <property type="entry name" value="Galactose-binding domain-like"/>
    <property type="match status" value="1"/>
</dbReference>